<dbReference type="InterPro" id="IPR033721">
    <property type="entry name" value="ProRS_core_arch_euk"/>
</dbReference>
<dbReference type="PANTHER" id="PTHR43382:SF2">
    <property type="entry name" value="BIFUNCTIONAL GLUTAMATE_PROLINE--TRNA LIGASE"/>
    <property type="match status" value="1"/>
</dbReference>
<dbReference type="FunFam" id="1.10.287.10:FF:000006">
    <property type="entry name" value="Bifunctional glutamate/proline--tRNA ligase"/>
    <property type="match status" value="3"/>
</dbReference>
<feature type="domain" description="WHEP-TRS" evidence="22">
    <location>
        <begin position="1120"/>
        <end position="1163"/>
    </location>
</feature>
<feature type="compositionally biased region" description="Low complexity" evidence="19">
    <location>
        <begin position="944"/>
        <end position="953"/>
    </location>
</feature>
<dbReference type="InterPro" id="IPR049437">
    <property type="entry name" value="tRNA-synt_1c_C2"/>
</dbReference>
<dbReference type="SUPFAM" id="SSF64586">
    <property type="entry name" value="C-terminal domain of ProRS"/>
    <property type="match status" value="1"/>
</dbReference>
<evidence type="ECO:0000259" key="21">
    <source>
        <dbReference type="PROSITE" id="PS50862"/>
    </source>
</evidence>
<feature type="compositionally biased region" description="Basic and acidic residues" evidence="19">
    <location>
        <begin position="1416"/>
        <end position="1430"/>
    </location>
</feature>
<keyword evidence="4" id="KW-0597">Phosphoprotein</keyword>
<dbReference type="CDD" id="cd00862">
    <property type="entry name" value="ProRS_anticodon_zinc"/>
    <property type="match status" value="1"/>
</dbReference>
<evidence type="ECO:0000256" key="9">
    <source>
        <dbReference type="ARBA" id="ARBA00022840"/>
    </source>
</evidence>
<feature type="compositionally biased region" description="Low complexity" evidence="19">
    <location>
        <begin position="1110"/>
        <end position="1122"/>
    </location>
</feature>
<dbReference type="EC" id="6.1.1.15" evidence="2"/>
<dbReference type="SUPFAM" id="SSF52954">
    <property type="entry name" value="Class II aaRS ABD-related"/>
    <property type="match status" value="1"/>
</dbReference>
<keyword evidence="24" id="KW-1185">Reference proteome</keyword>
<dbReference type="PRINTS" id="PR00987">
    <property type="entry name" value="TRNASYNTHGLU"/>
</dbReference>
<dbReference type="Pfam" id="PF09180">
    <property type="entry name" value="ProRS-C_1"/>
    <property type="match status" value="1"/>
</dbReference>
<dbReference type="OrthoDB" id="1350766at2759"/>
<dbReference type="InterPro" id="IPR000924">
    <property type="entry name" value="Glu/Gln-tRNA-synth"/>
</dbReference>
<dbReference type="SUPFAM" id="SSF50715">
    <property type="entry name" value="Ribosomal protein L25-like"/>
    <property type="match status" value="1"/>
</dbReference>
<dbReference type="InterPro" id="IPR010987">
    <property type="entry name" value="Glutathione-S-Trfase_C-like"/>
</dbReference>
<feature type="domain" description="WHEP-TRS" evidence="22">
    <location>
        <begin position="954"/>
        <end position="1010"/>
    </location>
</feature>
<keyword evidence="12" id="KW-0030">Aminoacyl-tRNA synthetase</keyword>
<dbReference type="InterPro" id="IPR004046">
    <property type="entry name" value="GST_C"/>
</dbReference>
<comment type="caution">
    <text evidence="23">The sequence shown here is derived from an EMBL/GenBank/DDBJ whole genome shotgun (WGS) entry which is preliminary data.</text>
</comment>
<evidence type="ECO:0000313" key="24">
    <source>
        <dbReference type="Proteomes" id="UP001148018"/>
    </source>
</evidence>
<dbReference type="Pfam" id="PF03129">
    <property type="entry name" value="HGTP_anticodon"/>
    <property type="match status" value="1"/>
</dbReference>
<dbReference type="InterPro" id="IPR014729">
    <property type="entry name" value="Rossmann-like_a/b/a_fold"/>
</dbReference>
<evidence type="ECO:0000256" key="6">
    <source>
        <dbReference type="ARBA" id="ARBA00022723"/>
    </source>
</evidence>
<name>A0A9Q0DR16_9TELE</name>
<dbReference type="InterPro" id="IPR020059">
    <property type="entry name" value="Glu/Gln-tRNA-synth_Ib_codon-bd"/>
</dbReference>
<dbReference type="PANTHER" id="PTHR43382">
    <property type="entry name" value="PROLYL-TRNA SYNTHETASE"/>
    <property type="match status" value="1"/>
</dbReference>
<evidence type="ECO:0000256" key="16">
    <source>
        <dbReference type="ARBA" id="ARBA00061295"/>
    </source>
</evidence>
<dbReference type="HAMAP" id="MF_01571">
    <property type="entry name" value="Pro_tRNA_synth_type3"/>
    <property type="match status" value="1"/>
</dbReference>
<keyword evidence="13" id="KW-0511">Multifunctional enzyme</keyword>
<comment type="catalytic activity">
    <reaction evidence="15">
        <text>tRNA(Pro) + L-proline + ATP = L-prolyl-tRNA(Pro) + AMP + diphosphate</text>
        <dbReference type="Rhea" id="RHEA:14305"/>
        <dbReference type="Rhea" id="RHEA-COMP:9700"/>
        <dbReference type="Rhea" id="RHEA-COMP:9702"/>
        <dbReference type="ChEBI" id="CHEBI:30616"/>
        <dbReference type="ChEBI" id="CHEBI:33019"/>
        <dbReference type="ChEBI" id="CHEBI:60039"/>
        <dbReference type="ChEBI" id="CHEBI:78442"/>
        <dbReference type="ChEBI" id="CHEBI:78532"/>
        <dbReference type="ChEBI" id="CHEBI:456215"/>
        <dbReference type="EC" id="6.1.1.15"/>
    </reaction>
    <physiologicalReaction direction="left-to-right" evidence="15">
        <dbReference type="Rhea" id="RHEA:14306"/>
    </physiologicalReaction>
</comment>
<evidence type="ECO:0000256" key="1">
    <source>
        <dbReference type="ARBA" id="ARBA00009968"/>
    </source>
</evidence>
<feature type="domain" description="WHEP-TRS" evidence="22">
    <location>
        <begin position="1355"/>
        <end position="1411"/>
    </location>
</feature>
<feature type="domain" description="WHEP-TRS" evidence="22">
    <location>
        <begin position="792"/>
        <end position="848"/>
    </location>
</feature>
<evidence type="ECO:0000256" key="8">
    <source>
        <dbReference type="ARBA" id="ARBA00022833"/>
    </source>
</evidence>
<dbReference type="SUPFAM" id="SSF55681">
    <property type="entry name" value="Class II aaRS and biotin synthetases"/>
    <property type="match status" value="1"/>
</dbReference>
<dbReference type="InterPro" id="IPR011035">
    <property type="entry name" value="Ribosomal_bL25/Gln-tRNA_synth"/>
</dbReference>
<dbReference type="FunFam" id="3.90.800.10:FF:000001">
    <property type="entry name" value="Glutamine--tRNA ligase"/>
    <property type="match status" value="1"/>
</dbReference>
<dbReference type="PROSITE" id="PS00178">
    <property type="entry name" value="AA_TRNA_LIGASE_I"/>
    <property type="match status" value="1"/>
</dbReference>
<protein>
    <recommendedName>
        <fullName evidence="17">Bifunctional glutamate/proline--tRNA ligase</fullName>
        <ecNumber evidence="2">6.1.1.15</ecNumber>
        <ecNumber evidence="3">6.1.1.17</ecNumber>
    </recommendedName>
    <alternativeName>
        <fullName evidence="18">Bifunctional aminoacyl-tRNA synthetase</fullName>
    </alternativeName>
</protein>
<dbReference type="CDD" id="cd00936">
    <property type="entry name" value="WEPRS_RNA"/>
    <property type="match status" value="10"/>
</dbReference>
<dbReference type="GO" id="GO:0006424">
    <property type="term" value="P:glutamyl-tRNA aminoacylation"/>
    <property type="evidence" value="ECO:0007669"/>
    <property type="project" value="InterPro"/>
</dbReference>
<dbReference type="CDD" id="cd10309">
    <property type="entry name" value="GST_C_GluProRS_N"/>
    <property type="match status" value="1"/>
</dbReference>
<feature type="compositionally biased region" description="Gly residues" evidence="19">
    <location>
        <begin position="1452"/>
        <end position="1465"/>
    </location>
</feature>
<organism evidence="23 24">
    <name type="scientific">Muraenolepis orangiensis</name>
    <name type="common">Patagonian moray cod</name>
    <dbReference type="NCBI Taxonomy" id="630683"/>
    <lineage>
        <taxon>Eukaryota</taxon>
        <taxon>Metazoa</taxon>
        <taxon>Chordata</taxon>
        <taxon>Craniata</taxon>
        <taxon>Vertebrata</taxon>
        <taxon>Euteleostomi</taxon>
        <taxon>Actinopterygii</taxon>
        <taxon>Neopterygii</taxon>
        <taxon>Teleostei</taxon>
        <taxon>Neoteleostei</taxon>
        <taxon>Acanthomorphata</taxon>
        <taxon>Zeiogadaria</taxon>
        <taxon>Gadariae</taxon>
        <taxon>Gadiformes</taxon>
        <taxon>Muraenolepidoidei</taxon>
        <taxon>Muraenolepididae</taxon>
        <taxon>Muraenolepis</taxon>
    </lineage>
</organism>
<dbReference type="InterPro" id="IPR020061">
    <property type="entry name" value="Glu_tRNA_lig_a-bdl"/>
</dbReference>
<dbReference type="GO" id="GO:0003723">
    <property type="term" value="F:RNA binding"/>
    <property type="evidence" value="ECO:0007669"/>
    <property type="project" value="UniProtKB-KW"/>
</dbReference>
<dbReference type="GO" id="GO:0017101">
    <property type="term" value="C:aminoacyl-tRNA synthetase multienzyme complex"/>
    <property type="evidence" value="ECO:0007669"/>
    <property type="project" value="UniProtKB-ARBA"/>
</dbReference>
<evidence type="ECO:0000256" key="14">
    <source>
        <dbReference type="ARBA" id="ARBA00047366"/>
    </source>
</evidence>
<dbReference type="InterPro" id="IPR004499">
    <property type="entry name" value="Pro-tRNA-ligase_IIa_arc-type"/>
</dbReference>
<dbReference type="GO" id="GO:0006433">
    <property type="term" value="P:prolyl-tRNA aminoacylation"/>
    <property type="evidence" value="ECO:0007669"/>
    <property type="project" value="InterPro"/>
</dbReference>
<dbReference type="CDD" id="cd00807">
    <property type="entry name" value="GlnRS_core"/>
    <property type="match status" value="1"/>
</dbReference>
<gene>
    <name evidence="23" type="ORF">NHX12_005219</name>
</gene>
<dbReference type="Pfam" id="PF00458">
    <property type="entry name" value="WHEP-TRS"/>
    <property type="match status" value="10"/>
</dbReference>
<dbReference type="InterPro" id="IPR017449">
    <property type="entry name" value="Pro-tRNA_synth_II"/>
</dbReference>
<reference evidence="23" key="1">
    <citation type="submission" date="2022-07" db="EMBL/GenBank/DDBJ databases">
        <title>Chromosome-level genome of Muraenolepis orangiensis.</title>
        <authorList>
            <person name="Kim J."/>
        </authorList>
    </citation>
    <scope>NUCLEOTIDE SEQUENCE</scope>
    <source>
        <strain evidence="23">KU_S4_2022</strain>
        <tissue evidence="23">Muscle</tissue>
    </source>
</reference>
<keyword evidence="6" id="KW-0479">Metal-binding</keyword>
<evidence type="ECO:0000313" key="23">
    <source>
        <dbReference type="EMBL" id="KAJ3592881.1"/>
    </source>
</evidence>
<keyword evidence="7" id="KW-0547">Nucleotide-binding</keyword>
<dbReference type="EC" id="6.1.1.17" evidence="3"/>
<dbReference type="InterPro" id="IPR006195">
    <property type="entry name" value="aa-tRNA-synth_II"/>
</dbReference>
<dbReference type="InterPro" id="IPR020058">
    <property type="entry name" value="Glu/Gln-tRNA-synth_Ib_cat-dom"/>
</dbReference>
<dbReference type="SUPFAM" id="SSF52374">
    <property type="entry name" value="Nucleotidylyl transferase"/>
    <property type="match status" value="1"/>
</dbReference>
<keyword evidence="10" id="KW-0694">RNA-binding</keyword>
<dbReference type="Pfam" id="PF03950">
    <property type="entry name" value="tRNA-synt_1c_C"/>
    <property type="match status" value="1"/>
</dbReference>
<feature type="domain" description="GST C-terminal" evidence="20">
    <location>
        <begin position="43"/>
        <end position="182"/>
    </location>
</feature>
<feature type="region of interest" description="Disordered" evidence="19">
    <location>
        <begin position="840"/>
        <end position="876"/>
    </location>
</feature>
<comment type="catalytic activity">
    <reaction evidence="14">
        <text>tRNA(Glu) + L-glutamate + ATP = L-glutamyl-tRNA(Glu) + AMP + diphosphate</text>
        <dbReference type="Rhea" id="RHEA:23540"/>
        <dbReference type="Rhea" id="RHEA-COMP:9663"/>
        <dbReference type="Rhea" id="RHEA-COMP:9680"/>
        <dbReference type="ChEBI" id="CHEBI:29985"/>
        <dbReference type="ChEBI" id="CHEBI:30616"/>
        <dbReference type="ChEBI" id="CHEBI:33019"/>
        <dbReference type="ChEBI" id="CHEBI:78442"/>
        <dbReference type="ChEBI" id="CHEBI:78520"/>
        <dbReference type="ChEBI" id="CHEBI:456215"/>
        <dbReference type="EC" id="6.1.1.17"/>
    </reaction>
    <physiologicalReaction direction="left-to-right" evidence="14">
        <dbReference type="Rhea" id="RHEA:23541"/>
    </physiologicalReaction>
</comment>
<evidence type="ECO:0000256" key="4">
    <source>
        <dbReference type="ARBA" id="ARBA00022553"/>
    </source>
</evidence>
<evidence type="ECO:0000256" key="13">
    <source>
        <dbReference type="ARBA" id="ARBA00023268"/>
    </source>
</evidence>
<feature type="domain" description="WHEP-TRS" evidence="22">
    <location>
        <begin position="1165"/>
        <end position="1221"/>
    </location>
</feature>
<feature type="domain" description="WHEP-TRS" evidence="22">
    <location>
        <begin position="725"/>
        <end position="781"/>
    </location>
</feature>
<dbReference type="InterPro" id="IPR036282">
    <property type="entry name" value="Glutathione-S-Trfase_C_sf"/>
</dbReference>
<dbReference type="GO" id="GO:0005524">
    <property type="term" value="F:ATP binding"/>
    <property type="evidence" value="ECO:0007669"/>
    <property type="project" value="UniProtKB-KW"/>
</dbReference>
<dbReference type="CDD" id="cd00778">
    <property type="entry name" value="ProRS_core_arch_euk"/>
    <property type="match status" value="1"/>
</dbReference>
<feature type="domain" description="WHEP-TRS" evidence="22">
    <location>
        <begin position="1286"/>
        <end position="1342"/>
    </location>
</feature>
<comment type="similarity">
    <text evidence="1">In the C-terminal section; belongs to the class-II aminoacyl-tRNA synthetase family.</text>
</comment>
<feature type="region of interest" description="Disordered" evidence="19">
    <location>
        <begin position="1086"/>
        <end position="1122"/>
    </location>
</feature>
<evidence type="ECO:0000256" key="10">
    <source>
        <dbReference type="ARBA" id="ARBA00022884"/>
    </source>
</evidence>
<dbReference type="HAMAP" id="MF_02076">
    <property type="entry name" value="Glu_tRNA_synth_type2"/>
    <property type="match status" value="1"/>
</dbReference>
<dbReference type="Gene3D" id="1.10.287.10">
    <property type="entry name" value="S15/NS1, RNA-binding"/>
    <property type="match status" value="10"/>
</dbReference>
<dbReference type="InterPro" id="IPR000738">
    <property type="entry name" value="WHEP-TRS_dom"/>
</dbReference>
<dbReference type="FunFam" id="3.40.50.620:FF:000070">
    <property type="entry name" value="Bifunctional glutamate/proline--tRNA ligase"/>
    <property type="match status" value="1"/>
</dbReference>
<dbReference type="FunFam" id="3.30.110.30:FF:000001">
    <property type="entry name" value="Bifunctional glutamate/proline--tRNA ligase"/>
    <property type="match status" value="1"/>
</dbReference>
<dbReference type="InterPro" id="IPR002314">
    <property type="entry name" value="aa-tRNA-synt_IIb"/>
</dbReference>
<feature type="domain" description="WHEP-TRS" evidence="22">
    <location>
        <begin position="1037"/>
        <end position="1093"/>
    </location>
</feature>
<evidence type="ECO:0000256" key="15">
    <source>
        <dbReference type="ARBA" id="ARBA00050792"/>
    </source>
</evidence>
<evidence type="ECO:0000259" key="22">
    <source>
        <dbReference type="PROSITE" id="PS51185"/>
    </source>
</evidence>
<feature type="domain" description="Aminoacyl-transfer RNA synthetases class-II family profile" evidence="21">
    <location>
        <begin position="1504"/>
        <end position="1755"/>
    </location>
</feature>
<evidence type="ECO:0000256" key="11">
    <source>
        <dbReference type="ARBA" id="ARBA00022917"/>
    </source>
</evidence>
<dbReference type="InterPro" id="IPR016061">
    <property type="entry name" value="Pro-tRNA_ligase_II_C"/>
</dbReference>
<keyword evidence="8" id="KW-0862">Zinc</keyword>
<keyword evidence="5" id="KW-0436">Ligase</keyword>
<evidence type="ECO:0000256" key="12">
    <source>
        <dbReference type="ARBA" id="ARBA00023146"/>
    </source>
</evidence>
<dbReference type="Gene3D" id="3.40.50.800">
    <property type="entry name" value="Anticodon-binding domain"/>
    <property type="match status" value="1"/>
</dbReference>
<sequence>MALNLVFNPSNPPLGVLLAAEHVKGNVKLSVQEGKDTKLHVTDEVQFSDVNSITRYLARLAPALGLYGANMMEQTEVDHWLEFSSRRLCAQKGLALALGDLEKALSLRTFLVGHALTLADLCVWAALKGNVEWPGQANAFSHVTRWFSFLGSQVPFVDVGKKWANGKATPCKAKSEEKKQDLGKFVELPGAEMGKVVVRFPPEASGYLHIGHAKAALLNQHYQVTFKGKLIMRFDDTNPEKEKEDFEKVILEDVSMLQIKPDQFTYTSDHFPVILQMGEQLLTEGKAYIDNTPPEQMKLEREQRTESLCRSYSVEQNMEMWAEMKAGSEVGQTCCMRAKIDMNSNNGCLRDPTLFRCKTAAHPRTGKTYRVYPTYDFACPIVDSLEGVTHALRTTEYHDRDDQFYWVIDALRLRKPYIWEYARLNLNNTVLSKRKLTWFVDQGYVDGWDDPRFPTVRGVLRRGMTVEGLKQFIAAQGGSRSVVNMEWDKIWAFNKKVIDPVAPRYTALSQSYVVPVSVSEAVEEMKKVAKHPKNAEVGMKEVWYGPKVLVEGADAETFSVGEVVTFINWGNLVITKINKEAGGKISSLEARLNLENTDFKKTTKITWLTDTQRAPLLPTVCINYQHLITKPVLGKEDDFKNFINKESKLEEKMLGDSCLKDLKKGDVIQLQRRGFYICDQPYEPISPNSCKESPCVLLYIPDGHTKEMPTSGSKNKAQTPSNTVSHQPAMGLIVAQAEAIRQLKSAKAPKDQVETAVKQLLALKAEFKVQTGLDYKPGMTPPAPTTTTTTTSASCPFTSVAEQGELVRKLKMEKAPKDQIDAAVKQLLALKAEFKQITGQDYKPGMTPPSSATSNDAPAGSKTTTTATSTSSAPAGLYEQVSQQGEVLRKLKSEKVPKDQIDAAVKQLLALKAEFKQITGQDYKPGMTPPSSATSNVAPAGSKTTTTTTSTSSAPAGLYEQVSQQGEVVRKLKAEKAPKDQIDAAVKQLLALKAEFKQITGHDYKPGMTPPSSTTSNVAPAGSKTITHHHATSTSSAPAGLYEQVSQQGEVLRKLKSEKVPKDQIDAAVKQLLALKAEFKQITGQDYKPGMTPPSSATSNVAPAGSKTITPTTATSTSSAPAGLYEQVSQQGEVVRKLKAEKAPKDQIDAVVKQLLALKAEFKQITAGLYEQVSQQGEVVRKLKAEKAPKDQIDAAVKQLLALKTEFKQTTGQDYKPGMTPPSNAAPASPKTTIITTSPCSAPAGLYEQVSQQGEVVRKLKTEKAPKDQIDAAVKQLLALKAEFKQITGLYDKVSEQGEVVRKLKSEKASKDQVEAAVKQLIALKAEFKKATGQDYKPGMASTPSAQAPPASTTEAAGLYEQVSQQGETLRKLKSEKAPKDQLDEALKTLLALKGQYKSLTGEDYKPVAAAGVSGGEDKNRKEKENKSEKQGGGGGAKKGKGQDKSGPGKEASGGAGAGGAGEGQGPKKQTRLGLEAKKEENLSDWYSQVITKAEMIEYYDVSGCYVLRPWSYAIWESIKEFFDRGIKKMGVENCYFPMFVSQAALEKEKSHIEDFAPEVAWVTRSGKTELAEPIALRPTSETAMYPAYAKWVQSHRDLPIKLNQWCNVVRWEFKHPQPFLRTREFLWQEGHTAFATKEEATTEVLEILELYARVYEELLAIPVVRGRKTEKEKFAGGDYTTTVEAFISASGRAIQGATSHHLGQNFSKMFDIVFEDPKKPGEKQFAFQNSWGITTRTIGVLTMVHGDNMGMVLPPRVACLQVIIIPCGITVSLAEADKDTLLAKCSQYTSRLQKVDIRVKTDVRDNYSPGWKFNHWELKGVPIRLEVGPKDMKQNQCVVVRRDTGEKLTVPEADVEKILATMLEDIQNNLFTKASDDLKKHMVTAETMDQLQKELEQGRIVQIPFCGAIKCEDWIKKTTTKDQDLEAGAPSMGAKGLCIPFSPLKTLQPGQMCVCGKEPAQHYTLFGRSY</sequence>
<evidence type="ECO:0000259" key="20">
    <source>
        <dbReference type="PROSITE" id="PS50405"/>
    </source>
</evidence>
<dbReference type="SMART" id="SM00946">
    <property type="entry name" value="ProRS-C_1"/>
    <property type="match status" value="1"/>
</dbReference>
<evidence type="ECO:0000256" key="17">
    <source>
        <dbReference type="ARBA" id="ARBA00067786"/>
    </source>
</evidence>
<dbReference type="Pfam" id="PF00587">
    <property type="entry name" value="tRNA-synt_2b"/>
    <property type="match status" value="1"/>
</dbReference>
<dbReference type="Gene3D" id="1.10.1160.10">
    <property type="entry name" value="Glutamyl-trna Synthetase, Domain 2"/>
    <property type="match status" value="1"/>
</dbReference>
<dbReference type="InterPro" id="IPR020056">
    <property type="entry name" value="Rbsml_bL25/Gln-tRNA_synth_N"/>
</dbReference>
<dbReference type="GO" id="GO:0004827">
    <property type="term" value="F:proline-tRNA ligase activity"/>
    <property type="evidence" value="ECO:0007669"/>
    <property type="project" value="UniProtKB-EC"/>
</dbReference>
<dbReference type="InterPro" id="IPR001412">
    <property type="entry name" value="aa-tRNA-synth_I_CS"/>
</dbReference>
<dbReference type="InterPro" id="IPR045864">
    <property type="entry name" value="aa-tRNA-synth_II/BPL/LPL"/>
</dbReference>
<dbReference type="FunFam" id="3.30.930.10:FF:000007">
    <property type="entry name" value="Bifunctional glutamate/proline--tRNA ligase"/>
    <property type="match status" value="1"/>
</dbReference>
<evidence type="ECO:0000256" key="7">
    <source>
        <dbReference type="ARBA" id="ARBA00022741"/>
    </source>
</evidence>
<dbReference type="Pfam" id="PF00043">
    <property type="entry name" value="GST_C"/>
    <property type="match status" value="1"/>
</dbReference>
<feature type="domain" description="WHEP-TRS" evidence="22">
    <location>
        <begin position="1242"/>
        <end position="1285"/>
    </location>
</feature>
<dbReference type="PROSITE" id="PS50862">
    <property type="entry name" value="AA_TRNA_LIGASE_II"/>
    <property type="match status" value="1"/>
</dbReference>
<feature type="region of interest" description="Disordered" evidence="19">
    <location>
        <begin position="921"/>
        <end position="955"/>
    </location>
</feature>
<dbReference type="FunFam" id="3.40.50.800:FF:000005">
    <property type="entry name" value="bifunctional glutamate/proline--tRNA ligase"/>
    <property type="match status" value="1"/>
</dbReference>
<feature type="region of interest" description="Disordered" evidence="19">
    <location>
        <begin position="1002"/>
        <end position="1038"/>
    </location>
</feature>
<dbReference type="Pfam" id="PF00749">
    <property type="entry name" value="tRNA-synt_1c"/>
    <property type="match status" value="1"/>
</dbReference>
<dbReference type="InterPro" id="IPR036621">
    <property type="entry name" value="Anticodon-bd_dom_sf"/>
</dbReference>
<evidence type="ECO:0000256" key="5">
    <source>
        <dbReference type="ARBA" id="ARBA00022598"/>
    </source>
</evidence>
<dbReference type="NCBIfam" id="TIGR00463">
    <property type="entry name" value="gltX_arch"/>
    <property type="match status" value="1"/>
</dbReference>
<dbReference type="SMART" id="SM00991">
    <property type="entry name" value="WHEP-TRS"/>
    <property type="match status" value="10"/>
</dbReference>
<dbReference type="Gene3D" id="1.20.1050.130">
    <property type="match status" value="1"/>
</dbReference>
<dbReference type="Gene3D" id="3.90.800.10">
    <property type="entry name" value="Glutamyl-tRNA Synthetase, Domain 3"/>
    <property type="match status" value="1"/>
</dbReference>
<dbReference type="SUPFAM" id="SSF47616">
    <property type="entry name" value="GST C-terminal domain-like"/>
    <property type="match status" value="1"/>
</dbReference>
<dbReference type="NCBIfam" id="TIGR00408">
    <property type="entry name" value="proS_fam_I"/>
    <property type="match status" value="1"/>
</dbReference>
<dbReference type="Gene3D" id="3.30.930.10">
    <property type="entry name" value="Bira Bifunctional Protein, Domain 2"/>
    <property type="match status" value="1"/>
</dbReference>
<dbReference type="Gene3D" id="2.40.240.10">
    <property type="entry name" value="Ribosomal Protein L25, Chain P"/>
    <property type="match status" value="1"/>
</dbReference>
<dbReference type="PROSITE" id="PS00762">
    <property type="entry name" value="WHEP_TRS_1"/>
    <property type="match status" value="6"/>
</dbReference>
<evidence type="ECO:0000256" key="2">
    <source>
        <dbReference type="ARBA" id="ARBA00012831"/>
    </source>
</evidence>
<dbReference type="GO" id="GO:0004818">
    <property type="term" value="F:glutamate-tRNA ligase activity"/>
    <property type="evidence" value="ECO:0007669"/>
    <property type="project" value="UniProtKB-EC"/>
</dbReference>
<dbReference type="GO" id="GO:0046872">
    <property type="term" value="F:metal ion binding"/>
    <property type="evidence" value="ECO:0007669"/>
    <property type="project" value="UniProtKB-KW"/>
</dbReference>
<proteinExistence type="inferred from homology"/>
<feature type="domain" description="WHEP-TRS" evidence="22">
    <location>
        <begin position="873"/>
        <end position="929"/>
    </location>
</feature>
<feature type="compositionally biased region" description="Low complexity" evidence="19">
    <location>
        <begin position="857"/>
        <end position="876"/>
    </location>
</feature>
<dbReference type="FunFam" id="1.10.1160.10:FF:000001">
    <property type="entry name" value="Glutamine--tRNA ligase"/>
    <property type="match status" value="1"/>
</dbReference>
<accession>A0A9Q0DR16</accession>
<dbReference type="Pfam" id="PF20974">
    <property type="entry name" value="tRNA-synt_1c_C2"/>
    <property type="match status" value="1"/>
</dbReference>
<feature type="compositionally biased region" description="Low complexity" evidence="19">
    <location>
        <begin position="1341"/>
        <end position="1354"/>
    </location>
</feature>
<evidence type="ECO:0000256" key="18">
    <source>
        <dbReference type="ARBA" id="ARBA00076053"/>
    </source>
</evidence>
<dbReference type="PROSITE" id="PS50405">
    <property type="entry name" value="GST_CTER"/>
    <property type="match status" value="1"/>
</dbReference>
<keyword evidence="11" id="KW-0648">Protein biosynthesis</keyword>
<evidence type="ECO:0000256" key="3">
    <source>
        <dbReference type="ARBA" id="ARBA00012835"/>
    </source>
</evidence>
<dbReference type="Gene3D" id="3.30.110.30">
    <property type="entry name" value="C-terminal domain of ProRS"/>
    <property type="match status" value="1"/>
</dbReference>
<dbReference type="GO" id="GO:0005737">
    <property type="term" value="C:cytoplasm"/>
    <property type="evidence" value="ECO:0007669"/>
    <property type="project" value="InterPro"/>
</dbReference>
<dbReference type="InterPro" id="IPR004526">
    <property type="entry name" value="Glu-tRNA-synth_arc/euk"/>
</dbReference>
<evidence type="ECO:0000256" key="19">
    <source>
        <dbReference type="SAM" id="MobiDB-lite"/>
    </source>
</evidence>
<dbReference type="InterPro" id="IPR009068">
    <property type="entry name" value="uS15_NS1_RNA-bd_sf"/>
</dbReference>
<feature type="region of interest" description="Disordered" evidence="19">
    <location>
        <begin position="1334"/>
        <end position="1354"/>
    </location>
</feature>
<comment type="similarity">
    <text evidence="16">In the N-terminal section; belongs to the class-I aminoacyl-tRNA synthetase family. Glutamate--tRNA ligase type 2 subfamily.</text>
</comment>
<dbReference type="FunFam" id="1.10.287.10:FF:000004">
    <property type="entry name" value="bifunctional glutamate/proline--tRNA ligase"/>
    <property type="match status" value="4"/>
</dbReference>
<dbReference type="EMBL" id="JANIIK010000112">
    <property type="protein sequence ID" value="KAJ3592881.1"/>
    <property type="molecule type" value="Genomic_DNA"/>
</dbReference>
<feature type="region of interest" description="Disordered" evidence="19">
    <location>
        <begin position="1411"/>
        <end position="1470"/>
    </location>
</feature>
<dbReference type="PROSITE" id="PS51185">
    <property type="entry name" value="WHEP_TRS_2"/>
    <property type="match status" value="10"/>
</dbReference>
<dbReference type="Proteomes" id="UP001148018">
    <property type="component" value="Unassembled WGS sequence"/>
</dbReference>
<keyword evidence="9" id="KW-0067">ATP-binding</keyword>
<dbReference type="Gene3D" id="3.40.50.620">
    <property type="entry name" value="HUPs"/>
    <property type="match status" value="1"/>
</dbReference>
<dbReference type="InterPro" id="IPR004154">
    <property type="entry name" value="Anticodon-bd"/>
</dbReference>
<dbReference type="SUPFAM" id="SSF47060">
    <property type="entry name" value="S15/NS1 RNA-binding domain"/>
    <property type="match status" value="10"/>
</dbReference>